<protein>
    <recommendedName>
        <fullName evidence="3">Altered inheritance of mitochondria protein 9, mitochondrial</fullName>
    </recommendedName>
    <alternativeName>
        <fullName evidence="6">Found in mitochondrial proteome protein 29</fullName>
    </alternativeName>
</protein>
<dbReference type="OrthoDB" id="4311393at2759"/>
<evidence type="ECO:0000256" key="5">
    <source>
        <dbReference type="ARBA" id="ARBA00023128"/>
    </source>
</evidence>
<dbReference type="Proteomes" id="UP000191522">
    <property type="component" value="Unassembled WGS sequence"/>
</dbReference>
<dbReference type="EMBL" id="MDYL01000001">
    <property type="protein sequence ID" value="OQD78195.1"/>
    <property type="molecule type" value="Genomic_DNA"/>
</dbReference>
<reference evidence="9" key="1">
    <citation type="journal article" date="2017" name="Nat. Microbiol.">
        <title>Global analysis of biosynthetic gene clusters reveals vast potential of secondary metabolite production in Penicillium species.</title>
        <authorList>
            <person name="Nielsen J.C."/>
            <person name="Grijseels S."/>
            <person name="Prigent S."/>
            <person name="Ji B."/>
            <person name="Dainat J."/>
            <person name="Nielsen K.F."/>
            <person name="Frisvad J.C."/>
            <person name="Workman M."/>
            <person name="Nielsen J."/>
        </authorList>
    </citation>
    <scope>NUCLEOTIDE SEQUENCE [LARGE SCALE GENOMIC DNA]</scope>
    <source>
        <strain evidence="9">IBT 11843</strain>
    </source>
</reference>
<evidence type="ECO:0000256" key="6">
    <source>
        <dbReference type="ARBA" id="ARBA00031849"/>
    </source>
</evidence>
<evidence type="ECO:0000256" key="2">
    <source>
        <dbReference type="ARBA" id="ARBA00005543"/>
    </source>
</evidence>
<comment type="subcellular location">
    <subcellularLocation>
        <location evidence="1">Mitochondrion</location>
    </subcellularLocation>
</comment>
<dbReference type="Pfam" id="PF01636">
    <property type="entry name" value="APH"/>
    <property type="match status" value="1"/>
</dbReference>
<dbReference type="InterPro" id="IPR011009">
    <property type="entry name" value="Kinase-like_dom_sf"/>
</dbReference>
<evidence type="ECO:0000313" key="9">
    <source>
        <dbReference type="Proteomes" id="UP000191522"/>
    </source>
</evidence>
<organism evidence="8 9">
    <name type="scientific">Penicillium decumbens</name>
    <dbReference type="NCBI Taxonomy" id="69771"/>
    <lineage>
        <taxon>Eukaryota</taxon>
        <taxon>Fungi</taxon>
        <taxon>Dikarya</taxon>
        <taxon>Ascomycota</taxon>
        <taxon>Pezizomycotina</taxon>
        <taxon>Eurotiomycetes</taxon>
        <taxon>Eurotiomycetidae</taxon>
        <taxon>Eurotiales</taxon>
        <taxon>Aspergillaceae</taxon>
        <taxon>Penicillium</taxon>
    </lineage>
</organism>
<dbReference type="InterPro" id="IPR002575">
    <property type="entry name" value="Aminoglycoside_PTrfase"/>
</dbReference>
<comment type="caution">
    <text evidence="8">The sequence shown here is derived from an EMBL/GenBank/DDBJ whole genome shotgun (WGS) entry which is preliminary data.</text>
</comment>
<name>A0A1V6PME8_PENDC</name>
<dbReference type="SUPFAM" id="SSF56112">
    <property type="entry name" value="Protein kinase-like (PK-like)"/>
    <property type="match status" value="2"/>
</dbReference>
<evidence type="ECO:0000256" key="4">
    <source>
        <dbReference type="ARBA" id="ARBA00022946"/>
    </source>
</evidence>
<proteinExistence type="inferred from homology"/>
<dbReference type="Gene3D" id="3.90.1200.10">
    <property type="match status" value="1"/>
</dbReference>
<keyword evidence="4" id="KW-0809">Transit peptide</keyword>
<dbReference type="GO" id="GO:0005739">
    <property type="term" value="C:mitochondrion"/>
    <property type="evidence" value="ECO:0007669"/>
    <property type="project" value="UniProtKB-SubCell"/>
</dbReference>
<evidence type="ECO:0000259" key="7">
    <source>
        <dbReference type="Pfam" id="PF01636"/>
    </source>
</evidence>
<dbReference type="AlphaFoldDB" id="A0A1V6PME8"/>
<evidence type="ECO:0000256" key="3">
    <source>
        <dbReference type="ARBA" id="ARBA00016197"/>
    </source>
</evidence>
<dbReference type="PANTHER" id="PTHR36091">
    <property type="entry name" value="ALTERED INHERITANCE OF MITOCHONDRIA PROTEIN 9, MITOCHONDRIAL"/>
    <property type="match status" value="1"/>
</dbReference>
<evidence type="ECO:0000256" key="1">
    <source>
        <dbReference type="ARBA" id="ARBA00004173"/>
    </source>
</evidence>
<accession>A0A1V6PME8</accession>
<dbReference type="PANTHER" id="PTHR36091:SF1">
    <property type="entry name" value="ALTERED INHERITANCE OF MITOCHONDRIA PROTEIN 9, MITOCHONDRIAL"/>
    <property type="match status" value="1"/>
</dbReference>
<comment type="similarity">
    <text evidence="2">Belongs to the AIM9 family.</text>
</comment>
<keyword evidence="5" id="KW-0496">Mitochondrion</keyword>
<keyword evidence="9" id="KW-1185">Reference proteome</keyword>
<dbReference type="InterPro" id="IPR051035">
    <property type="entry name" value="Mito_inheritance_9"/>
</dbReference>
<dbReference type="CDD" id="cd05120">
    <property type="entry name" value="APH_ChoK_like"/>
    <property type="match status" value="1"/>
</dbReference>
<sequence length="513" mass="58215">MADSSVLTMWRQLLSRDLSRSISGLSTARFLSCSGLAAIHCHTSNTPFVHPNRPPLQTMSTKESSGLNHMVKLDDLFRYTSGRWLIDEKAQQQMRYTKFDLESLCRLAAAHFSDATKCVRVVKLEGNFNKALLLTMDDGNEVIAKIPCPNAGPPVLTTASEVATLTFLRSRTSIRVPKILAWSSDAANSVGAEFIIMEKMRGVALSETWESMNTLERYKIIDQVVQMEKDLANMSFPAYGSLFLRDSLPAMFRQYPLPPKLDPEGLFCIGPSCNRTWWHDKLVDISQPVSKDVGPWACFSEYASSIVQREFAHIARLGTEVQRRLHSFDESQSIEEYSSLLEKVNMSLLPPRQIQNLRPSEYMTTLRGTNYTPRLNKERLQNEYIRRVTNIPVPTLYGVFEVDDAFMLITEYIDGVAMSKLSEDQKEIVLLEVQQHLTSLRGIKPDTLGGPSETGHSGIVIPPHRVMRIVEDDDWQRKVSINYEYVFCHNDLGHHNIIVDPETLKITAIIDWE</sequence>
<feature type="domain" description="Aminoglycoside phosphotransferase" evidence="7">
    <location>
        <begin position="478"/>
        <end position="513"/>
    </location>
</feature>
<gene>
    <name evidence="8" type="ORF">PENDEC_c001G05483</name>
</gene>
<evidence type="ECO:0000313" key="8">
    <source>
        <dbReference type="EMBL" id="OQD78195.1"/>
    </source>
</evidence>
<dbReference type="Gene3D" id="3.30.200.20">
    <property type="entry name" value="Phosphorylase Kinase, domain 1"/>
    <property type="match status" value="1"/>
</dbReference>